<evidence type="ECO:0000256" key="2">
    <source>
        <dbReference type="ARBA" id="ARBA00022692"/>
    </source>
</evidence>
<dbReference type="GO" id="GO:0046872">
    <property type="term" value="F:metal ion binding"/>
    <property type="evidence" value="ECO:0007669"/>
    <property type="project" value="InterPro"/>
</dbReference>
<name>L9U6X3_9GAMM</name>
<feature type="transmembrane region" description="Helical" evidence="5">
    <location>
        <begin position="283"/>
        <end position="301"/>
    </location>
</feature>
<gene>
    <name evidence="7" type="ORF">HALTITAN_2778</name>
</gene>
<reference evidence="7 8" key="1">
    <citation type="journal article" date="2013" name="Genome Announc.">
        <title>Draft Genome of the Marine Gammaproteobacterium Halomonas titanicae.</title>
        <authorList>
            <person name="Sanchez-Porro C."/>
            <person name="de la Haba R.R."/>
            <person name="Cruz-Hernandez N."/>
            <person name="Gonzalez J.M."/>
            <person name="Reyes-Guirao C."/>
            <person name="Navarro-Sampedro L."/>
            <person name="Carballo M."/>
            <person name="Ventosa A."/>
        </authorList>
    </citation>
    <scope>NUCLEOTIDE SEQUENCE [LARGE SCALE GENOMIC DNA]</scope>
    <source>
        <strain evidence="7 8">BH1</strain>
    </source>
</reference>
<evidence type="ECO:0000256" key="1">
    <source>
        <dbReference type="ARBA" id="ARBA00004141"/>
    </source>
</evidence>
<keyword evidence="2 5" id="KW-0812">Transmembrane</keyword>
<sequence length="305" mass="32143">MFKWSRIMSKSCGGACGGDATSAADTDIQASSEAPGRWVSVYAVPKMDCPSEERMIRLALNGFEEIRALSFDLSNRRLKVVHDGEVEPVTSKLKTLGLGASLQETVAANPETIKAAEFSAASAKQESGTLRWLLGINALLFVVEMTAGLIAQSTGLIGESLDNFADAAVYGLALYAVGHSVKMQVRAAHLAGVLQLILAVGVLVEVVRRFVFGSEPESLVMMAIAFVALIANTSCLLLISKHREGGAHMKASWIFSANDVVINLGVITAGALVAWTGSNYPDLIIGTIAGGIVLNGARRILALKG</sequence>
<feature type="transmembrane region" description="Helical" evidence="5">
    <location>
        <begin position="219"/>
        <end position="239"/>
    </location>
</feature>
<evidence type="ECO:0000313" key="8">
    <source>
        <dbReference type="Proteomes" id="UP000011651"/>
    </source>
</evidence>
<evidence type="ECO:0000313" key="7">
    <source>
        <dbReference type="EMBL" id="ELY20522.1"/>
    </source>
</evidence>
<feature type="transmembrane region" description="Helical" evidence="5">
    <location>
        <begin position="260"/>
        <end position="277"/>
    </location>
</feature>
<feature type="transmembrane region" description="Helical" evidence="5">
    <location>
        <begin position="132"/>
        <end position="151"/>
    </location>
</feature>
<dbReference type="InterPro" id="IPR027469">
    <property type="entry name" value="Cation_efflux_TMD_sf"/>
</dbReference>
<dbReference type="Proteomes" id="UP000011651">
    <property type="component" value="Unassembled WGS sequence"/>
</dbReference>
<dbReference type="PATRIC" id="fig|1204738.3.peg.4172"/>
<dbReference type="Pfam" id="PF01545">
    <property type="entry name" value="Cation_efflux"/>
    <property type="match status" value="1"/>
</dbReference>
<feature type="domain" description="Cation efflux protein transmembrane" evidence="6">
    <location>
        <begin position="135"/>
        <end position="301"/>
    </location>
</feature>
<dbReference type="InterPro" id="IPR036163">
    <property type="entry name" value="HMA_dom_sf"/>
</dbReference>
<keyword evidence="3 5" id="KW-1133">Transmembrane helix</keyword>
<dbReference type="Gene3D" id="1.20.1510.10">
    <property type="entry name" value="Cation efflux protein transmembrane domain"/>
    <property type="match status" value="1"/>
</dbReference>
<evidence type="ECO:0000256" key="3">
    <source>
        <dbReference type="ARBA" id="ARBA00022989"/>
    </source>
</evidence>
<comment type="subcellular location">
    <subcellularLocation>
        <location evidence="1">Membrane</location>
        <topology evidence="1">Multi-pass membrane protein</topology>
    </subcellularLocation>
</comment>
<dbReference type="SUPFAM" id="SSF55008">
    <property type="entry name" value="HMA, heavy metal-associated domain"/>
    <property type="match status" value="1"/>
</dbReference>
<feature type="transmembrane region" description="Helical" evidence="5">
    <location>
        <begin position="163"/>
        <end position="181"/>
    </location>
</feature>
<feature type="transmembrane region" description="Helical" evidence="5">
    <location>
        <begin position="188"/>
        <end position="207"/>
    </location>
</feature>
<dbReference type="GO" id="GO:0008324">
    <property type="term" value="F:monoatomic cation transmembrane transporter activity"/>
    <property type="evidence" value="ECO:0007669"/>
    <property type="project" value="InterPro"/>
</dbReference>
<dbReference type="GO" id="GO:0016020">
    <property type="term" value="C:membrane"/>
    <property type="evidence" value="ECO:0007669"/>
    <property type="project" value="UniProtKB-SubCell"/>
</dbReference>
<comment type="caution">
    <text evidence="7">The sequence shown here is derived from an EMBL/GenBank/DDBJ whole genome shotgun (WGS) entry which is preliminary data.</text>
</comment>
<evidence type="ECO:0000256" key="4">
    <source>
        <dbReference type="ARBA" id="ARBA00023136"/>
    </source>
</evidence>
<protein>
    <submittedName>
        <fullName evidence="7">Cation efflux protein</fullName>
    </submittedName>
</protein>
<dbReference type="SUPFAM" id="SSF161111">
    <property type="entry name" value="Cation efflux protein transmembrane domain-like"/>
    <property type="match status" value="1"/>
</dbReference>
<dbReference type="AlphaFoldDB" id="L9U6X3"/>
<keyword evidence="4 5" id="KW-0472">Membrane</keyword>
<dbReference type="EMBL" id="AOPO01000016">
    <property type="protein sequence ID" value="ELY20522.1"/>
    <property type="molecule type" value="Genomic_DNA"/>
</dbReference>
<accession>L9U6X3</accession>
<organism evidence="7 8">
    <name type="scientific">Vreelandella titanicae BH1</name>
    <dbReference type="NCBI Taxonomy" id="1204738"/>
    <lineage>
        <taxon>Bacteria</taxon>
        <taxon>Pseudomonadati</taxon>
        <taxon>Pseudomonadota</taxon>
        <taxon>Gammaproteobacteria</taxon>
        <taxon>Oceanospirillales</taxon>
        <taxon>Halomonadaceae</taxon>
        <taxon>Vreelandella</taxon>
    </lineage>
</organism>
<dbReference type="GO" id="GO:0006829">
    <property type="term" value="P:zinc ion transport"/>
    <property type="evidence" value="ECO:0007669"/>
    <property type="project" value="UniProtKB-KW"/>
</dbReference>
<evidence type="ECO:0000256" key="5">
    <source>
        <dbReference type="SAM" id="Phobius"/>
    </source>
</evidence>
<dbReference type="InterPro" id="IPR058533">
    <property type="entry name" value="Cation_efflux_TM"/>
</dbReference>
<evidence type="ECO:0000259" key="6">
    <source>
        <dbReference type="Pfam" id="PF01545"/>
    </source>
</evidence>
<proteinExistence type="predicted"/>